<gene>
    <name evidence="4" type="ORF">AK37_04193</name>
</gene>
<dbReference type="InterPro" id="IPR055592">
    <property type="entry name" value="DUF7168"/>
</dbReference>
<sequence>MSTCTILVGRGWFRRNFVRVPGLVGGVGAKLYARWVSSDKMLSRIGGLLRQAESTDNPHEADAFLAAAQRLATSSSIDLAVARSHTAAKERRATPVQRLITIGETGKKGLRTYAQLFIAIAGANDVQCDITANSTVIYAYGFADDIDVCEALYSSLLVQMVRASDAYLREGTYRKETTVRTVVEERGGRRVRTRVRKPVAAVTARLNFQSAFAARIGARLAEAKQEIEREVETSSPGTALVLRGKSLELQDFYRSTSQARGSWRGNRAPSARSADARRAGDRAGRAARLGTAPELPSAPRRLER</sequence>
<accession>H0JMU3</accession>
<feature type="compositionally biased region" description="Basic and acidic residues" evidence="1">
    <location>
        <begin position="274"/>
        <end position="284"/>
    </location>
</feature>
<evidence type="ECO:0000259" key="3">
    <source>
        <dbReference type="Pfam" id="PF23771"/>
    </source>
</evidence>
<dbReference type="EMBL" id="AHBW01000030">
    <property type="protein sequence ID" value="EHK85503.1"/>
    <property type="molecule type" value="Genomic_DNA"/>
</dbReference>
<dbReference type="AlphaFoldDB" id="H0JMU3"/>
<evidence type="ECO:0000313" key="5">
    <source>
        <dbReference type="Proteomes" id="UP000005064"/>
    </source>
</evidence>
<dbReference type="Proteomes" id="UP000005064">
    <property type="component" value="Unassembled WGS sequence"/>
</dbReference>
<dbReference type="Pfam" id="PF10979">
    <property type="entry name" value="DUF2786"/>
    <property type="match status" value="1"/>
</dbReference>
<reference evidence="4 5" key="1">
    <citation type="submission" date="2011-12" db="EMBL/GenBank/DDBJ databases">
        <authorList>
            <person name="Kriszt B."/>
            <person name="Tancsics A."/>
            <person name="Cserhati M."/>
            <person name="Toth A."/>
            <person name="Nagy I."/>
            <person name="Horvath B."/>
            <person name="Tamura T."/>
            <person name="Kukolya J."/>
            <person name="Szoboszlay S."/>
        </authorList>
    </citation>
    <scope>NUCLEOTIDE SEQUENCE [LARGE SCALE GENOMIC DNA]</scope>
    <source>
        <strain evidence="4 5">AK37</strain>
    </source>
</reference>
<protein>
    <submittedName>
        <fullName evidence="4">Uncharacterized protein</fullName>
    </submittedName>
</protein>
<feature type="domain" description="DUF7168" evidence="3">
    <location>
        <begin position="112"/>
        <end position="231"/>
    </location>
</feature>
<proteinExistence type="predicted"/>
<dbReference type="Pfam" id="PF23771">
    <property type="entry name" value="DUF7168"/>
    <property type="match status" value="1"/>
</dbReference>
<dbReference type="InterPro" id="IPR024498">
    <property type="entry name" value="DUF2786"/>
</dbReference>
<feature type="domain" description="DUF2786" evidence="2">
    <location>
        <begin position="40"/>
        <end position="78"/>
    </location>
</feature>
<evidence type="ECO:0000313" key="4">
    <source>
        <dbReference type="EMBL" id="EHK85503.1"/>
    </source>
</evidence>
<feature type="region of interest" description="Disordered" evidence="1">
    <location>
        <begin position="258"/>
        <end position="304"/>
    </location>
</feature>
<dbReference type="PATRIC" id="fig|1114960.4.peg.842"/>
<evidence type="ECO:0000259" key="2">
    <source>
        <dbReference type="Pfam" id="PF10979"/>
    </source>
</evidence>
<organism evidence="4 5">
    <name type="scientific">Rhodococcus pyridinivorans AK37</name>
    <dbReference type="NCBI Taxonomy" id="1114960"/>
    <lineage>
        <taxon>Bacteria</taxon>
        <taxon>Bacillati</taxon>
        <taxon>Actinomycetota</taxon>
        <taxon>Actinomycetes</taxon>
        <taxon>Mycobacteriales</taxon>
        <taxon>Nocardiaceae</taxon>
        <taxon>Rhodococcus</taxon>
    </lineage>
</organism>
<comment type="caution">
    <text evidence="4">The sequence shown here is derived from an EMBL/GenBank/DDBJ whole genome shotgun (WGS) entry which is preliminary data.</text>
</comment>
<evidence type="ECO:0000256" key="1">
    <source>
        <dbReference type="SAM" id="MobiDB-lite"/>
    </source>
</evidence>
<name>H0JMU3_9NOCA</name>